<reference evidence="3" key="1">
    <citation type="submission" date="2024-07" db="EMBL/GenBank/DDBJ databases">
        <title>Two chromosome-level genome assemblies of Korean endemic species Abeliophyllum distichum and Forsythia ovata (Oleaceae).</title>
        <authorList>
            <person name="Jang H."/>
        </authorList>
    </citation>
    <scope>NUCLEOTIDE SEQUENCE [LARGE SCALE GENOMIC DNA]</scope>
</reference>
<organism evidence="2 3">
    <name type="scientific">Abeliophyllum distichum</name>
    <dbReference type="NCBI Taxonomy" id="126358"/>
    <lineage>
        <taxon>Eukaryota</taxon>
        <taxon>Viridiplantae</taxon>
        <taxon>Streptophyta</taxon>
        <taxon>Embryophyta</taxon>
        <taxon>Tracheophyta</taxon>
        <taxon>Spermatophyta</taxon>
        <taxon>Magnoliopsida</taxon>
        <taxon>eudicotyledons</taxon>
        <taxon>Gunneridae</taxon>
        <taxon>Pentapetalae</taxon>
        <taxon>asterids</taxon>
        <taxon>lamiids</taxon>
        <taxon>Lamiales</taxon>
        <taxon>Oleaceae</taxon>
        <taxon>Forsythieae</taxon>
        <taxon>Abeliophyllum</taxon>
    </lineage>
</organism>
<feature type="transmembrane region" description="Helical" evidence="1">
    <location>
        <begin position="123"/>
        <end position="142"/>
    </location>
</feature>
<evidence type="ECO:0008006" key="4">
    <source>
        <dbReference type="Google" id="ProtNLM"/>
    </source>
</evidence>
<dbReference type="PANTHER" id="PTHR33437">
    <property type="entry name" value="OS06G0361200 PROTEIN"/>
    <property type="match status" value="1"/>
</dbReference>
<evidence type="ECO:0000313" key="3">
    <source>
        <dbReference type="Proteomes" id="UP001604336"/>
    </source>
</evidence>
<evidence type="ECO:0000313" key="2">
    <source>
        <dbReference type="EMBL" id="KAL2542684.1"/>
    </source>
</evidence>
<comment type="caution">
    <text evidence="2">The sequence shown here is derived from an EMBL/GenBank/DDBJ whole genome shotgun (WGS) entry which is preliminary data.</text>
</comment>
<name>A0ABD1VZ42_9LAMI</name>
<keyword evidence="1" id="KW-1133">Transmembrane helix</keyword>
<evidence type="ECO:0000256" key="1">
    <source>
        <dbReference type="SAM" id="Phobius"/>
    </source>
</evidence>
<keyword evidence="1" id="KW-0812">Transmembrane</keyword>
<protein>
    <recommendedName>
        <fullName evidence="4">Retrotransposon gag protein</fullName>
    </recommendedName>
</protein>
<keyword evidence="3" id="KW-1185">Reference proteome</keyword>
<keyword evidence="1" id="KW-0472">Membrane</keyword>
<gene>
    <name evidence="2" type="ORF">Adt_03662</name>
</gene>
<dbReference type="EMBL" id="JBFOLK010000001">
    <property type="protein sequence ID" value="KAL2542684.1"/>
    <property type="molecule type" value="Genomic_DNA"/>
</dbReference>
<dbReference type="PANTHER" id="PTHR33437:SF2">
    <property type="entry name" value="OS06G0361200 PROTEIN"/>
    <property type="match status" value="1"/>
</dbReference>
<proteinExistence type="predicted"/>
<sequence length="177" mass="20532">MTNFTVPTKITFQKSGSNPGPKLKLEFRPNKVQVQRKGLLTLKKLEEKEYPFSDYGVSGILDQLVEQKIIELPEPKRPEEAGQVDHPKYCRFHQIISHPVQRCFVLKDLIVRLDKENKIKLKIGENLIVSCLMVLFGSFYPIPISNKGQIFLTPYDARSNYPRGLNLDLNFRKELFR</sequence>
<dbReference type="Proteomes" id="UP001604336">
    <property type="component" value="Unassembled WGS sequence"/>
</dbReference>
<accession>A0ABD1VZ42</accession>
<dbReference type="AlphaFoldDB" id="A0ABD1VZ42"/>